<dbReference type="PANTHER" id="PTHR35499">
    <property type="entry name" value="OS05G0128300 PROTEIN"/>
    <property type="match status" value="1"/>
</dbReference>
<evidence type="ECO:0000313" key="4">
    <source>
        <dbReference type="Proteomes" id="UP000507222"/>
    </source>
</evidence>
<organism evidence="3 4">
    <name type="scientific">Prunus armeniaca</name>
    <name type="common">Apricot</name>
    <name type="synonym">Armeniaca vulgaris</name>
    <dbReference type="NCBI Taxonomy" id="36596"/>
    <lineage>
        <taxon>Eukaryota</taxon>
        <taxon>Viridiplantae</taxon>
        <taxon>Streptophyta</taxon>
        <taxon>Embryophyta</taxon>
        <taxon>Tracheophyta</taxon>
        <taxon>Spermatophyta</taxon>
        <taxon>Magnoliopsida</taxon>
        <taxon>eudicotyledons</taxon>
        <taxon>Gunneridae</taxon>
        <taxon>Pentapetalae</taxon>
        <taxon>rosids</taxon>
        <taxon>fabids</taxon>
        <taxon>Rosales</taxon>
        <taxon>Rosaceae</taxon>
        <taxon>Amygdaloideae</taxon>
        <taxon>Amygdaleae</taxon>
        <taxon>Prunus</taxon>
    </lineage>
</organism>
<dbReference type="InterPro" id="IPR032795">
    <property type="entry name" value="DUF3741-assoc"/>
</dbReference>
<reference evidence="3 4" key="1">
    <citation type="submission" date="2020-05" db="EMBL/GenBank/DDBJ databases">
        <authorList>
            <person name="Campoy J."/>
            <person name="Schneeberger K."/>
            <person name="Spophaly S."/>
        </authorList>
    </citation>
    <scope>NUCLEOTIDE SEQUENCE [LARGE SCALE GENOMIC DNA]</scope>
    <source>
        <strain evidence="3">PruArmRojPasFocal</strain>
    </source>
</reference>
<proteinExistence type="predicted"/>
<feature type="compositionally biased region" description="Basic and acidic residues" evidence="1">
    <location>
        <begin position="179"/>
        <end position="198"/>
    </location>
</feature>
<accession>A0A6J5V246</accession>
<gene>
    <name evidence="3" type="ORF">CURHAP_LOCUS35643</name>
</gene>
<feature type="domain" description="DUF3741" evidence="2">
    <location>
        <begin position="86"/>
        <end position="110"/>
    </location>
</feature>
<dbReference type="AlphaFoldDB" id="A0A6J5V246"/>
<feature type="compositionally biased region" description="Basic and acidic residues" evidence="1">
    <location>
        <begin position="205"/>
        <end position="230"/>
    </location>
</feature>
<evidence type="ECO:0000313" key="3">
    <source>
        <dbReference type="EMBL" id="CAB4282263.1"/>
    </source>
</evidence>
<name>A0A6J5V246_PRUAR</name>
<dbReference type="EMBL" id="CAEKDK010000006">
    <property type="protein sequence ID" value="CAB4282263.1"/>
    <property type="molecule type" value="Genomic_DNA"/>
</dbReference>
<sequence length="459" mass="50371">MKLPSSSPSFSSCSSSSSTSTAFDAAMCNSKGAAAGCLAGIFRRILCYGSFPTYPSDHITEEEEQAANSVESYKDQDFKSMEKTGEKTESAANPSLVARLMGLESIPDVNLVNGQSTLNSISRSKSMNSVDRFAGGGDEPMQAQHRKVKSTQSFREMPTFLELENEEFFILSFENESKGKEMRSKGRKGEMGCREGKQKRAGKSKSNEKITEREADKKKKQVQEGKSRRVLKDLNGREILRISRSSSDNPSNKVGNINGIVKDSKSASIPTICDVLKNEESECSSEDLSPVSVLDCGQFLVDPEAPTSDQEDSGLPCPCNDNGLIGDARRTMAREGKCLGSRKKEFHSGKHIEMCGEICRLVEDELVSSNWIIHNKGSWNQAGSVGIGADFESQILGQLLDELVDQFADLPLKIQNLSYYMIRRGMLPIYTQPSVQSGLDWMGQSWASPGIKFQCVFSG</sequence>
<evidence type="ECO:0000259" key="2">
    <source>
        <dbReference type="Pfam" id="PF14383"/>
    </source>
</evidence>
<dbReference type="PANTHER" id="PTHR35499:SF1">
    <property type="entry name" value="DUF3741 DOMAIN-CONTAINING PROTEIN"/>
    <property type="match status" value="1"/>
</dbReference>
<dbReference type="Proteomes" id="UP000507222">
    <property type="component" value="Unassembled WGS sequence"/>
</dbReference>
<dbReference type="Pfam" id="PF14383">
    <property type="entry name" value="VARLMGL"/>
    <property type="match status" value="1"/>
</dbReference>
<feature type="region of interest" description="Disordered" evidence="1">
    <location>
        <begin position="179"/>
        <end position="230"/>
    </location>
</feature>
<evidence type="ECO:0000256" key="1">
    <source>
        <dbReference type="SAM" id="MobiDB-lite"/>
    </source>
</evidence>
<protein>
    <recommendedName>
        <fullName evidence="2">DUF3741 domain-containing protein</fullName>
    </recommendedName>
</protein>